<evidence type="ECO:0000313" key="7">
    <source>
        <dbReference type="EMBL" id="KAF6729299.1"/>
    </source>
</evidence>
<dbReference type="InterPro" id="IPR011333">
    <property type="entry name" value="SKP1/BTB/POZ_sf"/>
</dbReference>
<dbReference type="InterPro" id="IPR036610">
    <property type="entry name" value="PEBP-like_sf"/>
</dbReference>
<dbReference type="InterPro" id="IPR000210">
    <property type="entry name" value="BTB/POZ_dom"/>
</dbReference>
<evidence type="ECO:0000256" key="4">
    <source>
        <dbReference type="ARBA" id="ARBA00023134"/>
    </source>
</evidence>
<dbReference type="Pfam" id="PF01161">
    <property type="entry name" value="PBP"/>
    <property type="match status" value="1"/>
</dbReference>
<dbReference type="GO" id="GO:0005525">
    <property type="term" value="F:GTP binding"/>
    <property type="evidence" value="ECO:0007669"/>
    <property type="project" value="UniProtKB-KW"/>
</dbReference>
<dbReference type="PROSITE" id="PS51420">
    <property type="entry name" value="RHO"/>
    <property type="match status" value="1"/>
</dbReference>
<dbReference type="PROSITE" id="PS50097">
    <property type="entry name" value="BTB"/>
    <property type="match status" value="2"/>
</dbReference>
<dbReference type="FunFam" id="3.30.710.10:FF:000014">
    <property type="entry name" value="Rho-related BTB domain-containing protein 2 isoform 1"/>
    <property type="match status" value="1"/>
</dbReference>
<evidence type="ECO:0000313" key="8">
    <source>
        <dbReference type="Proteomes" id="UP000646548"/>
    </source>
</evidence>
<dbReference type="GO" id="GO:0007264">
    <property type="term" value="P:small GTPase-mediated signal transduction"/>
    <property type="evidence" value="ECO:0007669"/>
    <property type="project" value="InterPro"/>
</dbReference>
<comment type="similarity">
    <text evidence="1">Belongs to the phosphatidylethanolamine-binding protein family.</text>
</comment>
<dbReference type="SMART" id="SM00173">
    <property type="entry name" value="RAS"/>
    <property type="match status" value="1"/>
</dbReference>
<feature type="domain" description="BTB" evidence="6">
    <location>
        <begin position="470"/>
        <end position="537"/>
    </location>
</feature>
<dbReference type="InterPro" id="IPR001806">
    <property type="entry name" value="Small_GTPase"/>
</dbReference>
<dbReference type="Proteomes" id="UP000646548">
    <property type="component" value="Unassembled WGS sequence"/>
</dbReference>
<dbReference type="CDD" id="cd18356">
    <property type="entry name" value="BTB1_POZ_RHOBTB2"/>
    <property type="match status" value="1"/>
</dbReference>
<accession>A0A834FCP1</accession>
<keyword evidence="4" id="KW-0342">GTP-binding</keyword>
<dbReference type="SUPFAM" id="SSF52540">
    <property type="entry name" value="P-loop containing nucleoside triphosphate hydrolases"/>
    <property type="match status" value="1"/>
</dbReference>
<gene>
    <name evidence="7" type="ORF">FQA47_020887</name>
</gene>
<dbReference type="PROSITE" id="PS51421">
    <property type="entry name" value="RAS"/>
    <property type="match status" value="1"/>
</dbReference>
<dbReference type="PRINTS" id="PR00449">
    <property type="entry name" value="RASTRNSFRMNG"/>
</dbReference>
<dbReference type="FunFam" id="3.30.710.10:FF:000069">
    <property type="entry name" value="Rho related BTB domain containing 1"/>
    <property type="match status" value="1"/>
</dbReference>
<proteinExistence type="inferred from homology"/>
<dbReference type="InterPro" id="IPR008914">
    <property type="entry name" value="PEBP"/>
</dbReference>
<dbReference type="SUPFAM" id="SSF54695">
    <property type="entry name" value="POZ domain"/>
    <property type="match status" value="2"/>
</dbReference>
<dbReference type="SMART" id="SM00225">
    <property type="entry name" value="BTB"/>
    <property type="match status" value="2"/>
</dbReference>
<evidence type="ECO:0000256" key="3">
    <source>
        <dbReference type="ARBA" id="ARBA00022741"/>
    </source>
</evidence>
<dbReference type="Pfam" id="PF00071">
    <property type="entry name" value="Ras"/>
    <property type="match status" value="1"/>
</dbReference>
<dbReference type="Gene3D" id="3.30.710.10">
    <property type="entry name" value="Potassium Channel Kv1.1, Chain A"/>
    <property type="match status" value="2"/>
</dbReference>
<dbReference type="PROSITE" id="PS01220">
    <property type="entry name" value="PBP"/>
    <property type="match status" value="1"/>
</dbReference>
<dbReference type="InterPro" id="IPR003578">
    <property type="entry name" value="Small_GTPase_Rho"/>
</dbReference>
<dbReference type="PROSITE" id="PS51419">
    <property type="entry name" value="RAB"/>
    <property type="match status" value="1"/>
</dbReference>
<dbReference type="Pfam" id="PF00651">
    <property type="entry name" value="BTB"/>
    <property type="match status" value="3"/>
</dbReference>
<dbReference type="Gene3D" id="3.90.280.10">
    <property type="entry name" value="PEBP-like"/>
    <property type="match status" value="1"/>
</dbReference>
<dbReference type="InterPro" id="IPR027417">
    <property type="entry name" value="P-loop_NTPase"/>
</dbReference>
<organism evidence="7 8">
    <name type="scientific">Oryzias melastigma</name>
    <name type="common">Marine medaka</name>
    <dbReference type="NCBI Taxonomy" id="30732"/>
    <lineage>
        <taxon>Eukaryota</taxon>
        <taxon>Metazoa</taxon>
        <taxon>Chordata</taxon>
        <taxon>Craniata</taxon>
        <taxon>Vertebrata</taxon>
        <taxon>Euteleostomi</taxon>
        <taxon>Actinopterygii</taxon>
        <taxon>Neopterygii</taxon>
        <taxon>Teleostei</taxon>
        <taxon>Neoteleostei</taxon>
        <taxon>Acanthomorphata</taxon>
        <taxon>Ovalentaria</taxon>
        <taxon>Atherinomorphae</taxon>
        <taxon>Beloniformes</taxon>
        <taxon>Adrianichthyidae</taxon>
        <taxon>Oryziinae</taxon>
        <taxon>Oryzias</taxon>
    </lineage>
</organism>
<dbReference type="EMBL" id="WKFB01000259">
    <property type="protein sequence ID" value="KAF6729299.1"/>
    <property type="molecule type" value="Genomic_DNA"/>
</dbReference>
<dbReference type="SMART" id="SM00175">
    <property type="entry name" value="RAB"/>
    <property type="match status" value="1"/>
</dbReference>
<dbReference type="FunFam" id="3.40.50.300:FF:000177">
    <property type="entry name" value="Rho-related BTB domain-containing protein 2"/>
    <property type="match status" value="1"/>
</dbReference>
<protein>
    <recommendedName>
        <fullName evidence="5">Rho-related BTB domain-containing protein 1</fullName>
    </recommendedName>
</protein>
<keyword evidence="3" id="KW-0547">Nucleotide-binding</keyword>
<name>A0A834FCP1_ORYME</name>
<dbReference type="CDD" id="cd00866">
    <property type="entry name" value="PEBP_euk"/>
    <property type="match status" value="1"/>
</dbReference>
<dbReference type="AlphaFoldDB" id="A0A834FCP1"/>
<dbReference type="SMART" id="SM00174">
    <property type="entry name" value="RHO"/>
    <property type="match status" value="1"/>
</dbReference>
<evidence type="ECO:0000256" key="5">
    <source>
        <dbReference type="ARBA" id="ARBA00074748"/>
    </source>
</evidence>
<dbReference type="PANTHER" id="PTHR24072">
    <property type="entry name" value="RHO FAMILY GTPASE"/>
    <property type="match status" value="1"/>
</dbReference>
<dbReference type="InterPro" id="IPR001858">
    <property type="entry name" value="Phosphatidylethanolamine-bd_CS"/>
</dbReference>
<comment type="caution">
    <text evidence="7">The sequence shown here is derived from an EMBL/GenBank/DDBJ whole genome shotgun (WGS) entry which is preliminary data.</text>
</comment>
<evidence type="ECO:0000256" key="2">
    <source>
        <dbReference type="ARBA" id="ARBA00022737"/>
    </source>
</evidence>
<dbReference type="SUPFAM" id="SSF49777">
    <property type="entry name" value="PEBP-like"/>
    <property type="match status" value="1"/>
</dbReference>
<feature type="domain" description="BTB" evidence="6">
    <location>
        <begin position="262"/>
        <end position="412"/>
    </location>
</feature>
<dbReference type="GO" id="GO:0003924">
    <property type="term" value="F:GTPase activity"/>
    <property type="evidence" value="ECO:0007669"/>
    <property type="project" value="InterPro"/>
</dbReference>
<evidence type="ECO:0000259" key="6">
    <source>
        <dbReference type="PROSITE" id="PS50097"/>
    </source>
</evidence>
<dbReference type="GO" id="GO:0010008">
    <property type="term" value="C:endosome membrane"/>
    <property type="evidence" value="ECO:0007669"/>
    <property type="project" value="UniProtKB-ARBA"/>
</dbReference>
<evidence type="ECO:0000256" key="1">
    <source>
        <dbReference type="ARBA" id="ARBA00007091"/>
    </source>
</evidence>
<reference evidence="7" key="1">
    <citation type="journal article" name="BMC Genomics">
        <title>Long-read sequencing and de novo genome assembly of marine medaka (Oryzias melastigma).</title>
        <authorList>
            <person name="Liang P."/>
            <person name="Saqib H.S.A."/>
            <person name="Ni X."/>
            <person name="Shen Y."/>
        </authorList>
    </citation>
    <scope>NUCLEOTIDE SEQUENCE</scope>
    <source>
        <strain evidence="7">Bigg-433</strain>
    </source>
</reference>
<dbReference type="Gene3D" id="3.40.50.300">
    <property type="entry name" value="P-loop containing nucleotide triphosphate hydrolases"/>
    <property type="match status" value="1"/>
</dbReference>
<dbReference type="CDD" id="cd01873">
    <property type="entry name" value="RhoBTB"/>
    <property type="match status" value="1"/>
</dbReference>
<sequence>MDYERPNVETIKCVVVGDNAVGKTRLICARACNATLTQYQLLATHVPTVWAIDQYRVCQEVLERSRDVVDDVSVSLRLWDTFGDHHKDRRFAYGRSDVVVLCFSIANPNSLYHVKTMWYPEIKHFCPRAPVILVGCQLDLRYADLEAVNRARRPLARPIKSNEILPPERGREVAKELGVPYYETSVVAQFGVKDVFDNAIRAALISRRHLQFWKSHLRNVQRPLLQAPFLPPKPPPPIITVPPPPSTTEEHPVGLLEDPHCADVILVLQERQKIFAHKIYLATSSSKFYDLFIMDTQNEETEKPPRGPPSGRELLMRAASFDVCESNDDGDRANLRACTSDGTLKDSEGGRRGRLLSSWSRAFVSIQEELVDDPVTYSPRLMTVVHMDQSMQPGPFRAVLRYLYTGQLDENEKELMQIAHIAELLEVFDLRMMVANILNNEAFMNQEITKAFHVRRTNRVKECLAKGTFSDVVFKLDDGTIMAHKPLLISSCDWMAAMFGGPFVESSTKEVLFPNTTRSCMRAVLEYLYTGRFCSRSDLDAMELIVLANRLCLPHLVALTELYTVTVLTEAAMMGTDIDGDVLVYLDVAQFHGAYQLAGWCLHHICTNYNSVCRKFPRDMKAKSPENQEYFEKHRWPPVWYLKEDDHYQRARKERDKEDYMYQRRQSACSNCRLDCSSWRSGGGNLPLNDLSKMICAAFLLTLLCIVELHVVETSKDAPDYLEPFFCHGGLEVIYPELDVDKCLIISKDRKLREKISRTWKAPEIHFPGAKKGKLYVLVMVDPDAPSRAKPTSAYWRHWLVVNIEGSDLKKGKMRGKILTEYDPPTPPLKSGFHRYQIMLFEQLPHTPVLLSDEEKSSRGKWDFPAFITRFNLGEPVAALQFLTQNFKD</sequence>
<dbReference type="InterPro" id="IPR035810">
    <property type="entry name" value="PEBP_euk"/>
</dbReference>
<dbReference type="CDD" id="cd18359">
    <property type="entry name" value="BTB2_POZ_RHOBTB2"/>
    <property type="match status" value="1"/>
</dbReference>
<keyword evidence="2" id="KW-0677">Repeat</keyword>